<dbReference type="PANTHER" id="PTHR43798">
    <property type="entry name" value="MONOACYLGLYCEROL LIPASE"/>
    <property type="match status" value="1"/>
</dbReference>
<evidence type="ECO:0000256" key="2">
    <source>
        <dbReference type="SAM" id="Phobius"/>
    </source>
</evidence>
<evidence type="ECO:0000256" key="1">
    <source>
        <dbReference type="SAM" id="MobiDB-lite"/>
    </source>
</evidence>
<dbReference type="PANTHER" id="PTHR43798:SF33">
    <property type="entry name" value="HYDROLASE, PUTATIVE (AFU_ORTHOLOGUE AFUA_2G14860)-RELATED"/>
    <property type="match status" value="1"/>
</dbReference>
<feature type="compositionally biased region" description="Polar residues" evidence="1">
    <location>
        <begin position="256"/>
        <end position="271"/>
    </location>
</feature>
<keyword evidence="2" id="KW-0472">Membrane</keyword>
<dbReference type="InterPro" id="IPR050266">
    <property type="entry name" value="AB_hydrolase_sf"/>
</dbReference>
<dbReference type="RefSeq" id="XP_070911818.1">
    <property type="nucleotide sequence ID" value="XM_071055717.1"/>
</dbReference>
<sequence>MSFIHRIGFSPAQTEGGSSTGFIIAGTVIAAAALFQFLSRALWPTPPKRLYNPLRTVLPRLSQEELDKLEYKPDSFAGARDVDTPYGSIRVYEWGPLTGDKVLFVHGITTSCMTLTKLANALVSEKGCRVMLFDLFGRGFSDNPSDLPHDARLYTTQILLALASAEETSWMDPKNPFKLVGYSLGGGIAVHFATSFPHLVSSLVLLAPAGLIRPESFGIVMRAVFTSGLVPPRLLSWITKKRLQKPIRATSRRGANGNSSGADPAATNTYADTKPKPDPVSASLTEVVDSDSLLSGDGNDEWDGDFGESRRALEERVLRHVHWQLSNHDGFVAAFMSSIRDAPLIGQEEAWRKLARREPGTTAVILARDDEIIDPDEYAADALPLVGGPDRVRWSLVPGGHDFPMTYARETLREMYAAWGM</sequence>
<evidence type="ECO:0000313" key="5">
    <source>
        <dbReference type="Proteomes" id="UP001628179"/>
    </source>
</evidence>
<dbReference type="PRINTS" id="PR00111">
    <property type="entry name" value="ABHYDROLASE"/>
</dbReference>
<proteinExistence type="predicted"/>
<dbReference type="SUPFAM" id="SSF53474">
    <property type="entry name" value="alpha/beta-Hydrolases"/>
    <property type="match status" value="1"/>
</dbReference>
<keyword evidence="2" id="KW-1133">Transmembrane helix</keyword>
<evidence type="ECO:0000313" key="4">
    <source>
        <dbReference type="EMBL" id="GAB1310085.1"/>
    </source>
</evidence>
<dbReference type="Proteomes" id="UP001628179">
    <property type="component" value="Unassembled WGS sequence"/>
</dbReference>
<dbReference type="InterPro" id="IPR000073">
    <property type="entry name" value="AB_hydrolase_1"/>
</dbReference>
<dbReference type="GO" id="GO:0016787">
    <property type="term" value="F:hydrolase activity"/>
    <property type="evidence" value="ECO:0007669"/>
    <property type="project" value="UniProtKB-KW"/>
</dbReference>
<dbReference type="EMBL" id="BAAFSV010000001">
    <property type="protein sequence ID" value="GAB1310085.1"/>
    <property type="molecule type" value="Genomic_DNA"/>
</dbReference>
<dbReference type="Gene3D" id="3.40.50.1820">
    <property type="entry name" value="alpha/beta hydrolase"/>
    <property type="match status" value="1"/>
</dbReference>
<keyword evidence="4" id="KW-0378">Hydrolase</keyword>
<dbReference type="GeneID" id="98171040"/>
<name>A0ABQ0FX50_9PEZI</name>
<organism evidence="4 5">
    <name type="scientific">Madurella fahalii</name>
    <dbReference type="NCBI Taxonomy" id="1157608"/>
    <lineage>
        <taxon>Eukaryota</taxon>
        <taxon>Fungi</taxon>
        <taxon>Dikarya</taxon>
        <taxon>Ascomycota</taxon>
        <taxon>Pezizomycotina</taxon>
        <taxon>Sordariomycetes</taxon>
        <taxon>Sordariomycetidae</taxon>
        <taxon>Sordariales</taxon>
        <taxon>Sordariales incertae sedis</taxon>
        <taxon>Madurella</taxon>
    </lineage>
</organism>
<feature type="domain" description="AB hydrolase-1" evidence="3">
    <location>
        <begin position="102"/>
        <end position="214"/>
    </location>
</feature>
<dbReference type="Pfam" id="PF00561">
    <property type="entry name" value="Abhydrolase_1"/>
    <property type="match status" value="1"/>
</dbReference>
<keyword evidence="5" id="KW-1185">Reference proteome</keyword>
<feature type="region of interest" description="Disordered" evidence="1">
    <location>
        <begin position="248"/>
        <end position="282"/>
    </location>
</feature>
<feature type="transmembrane region" description="Helical" evidence="2">
    <location>
        <begin position="20"/>
        <end position="43"/>
    </location>
</feature>
<evidence type="ECO:0000259" key="3">
    <source>
        <dbReference type="Pfam" id="PF00561"/>
    </source>
</evidence>
<reference evidence="4 5" key="1">
    <citation type="submission" date="2024-09" db="EMBL/GenBank/DDBJ databases">
        <title>Itraconazole resistance in Madurella fahalii resulting from another homologue of gene encoding cytochrome P450 14-alpha sterol demethylase (CYP51).</title>
        <authorList>
            <person name="Yoshioka I."/>
            <person name="Fahal A.H."/>
            <person name="Kaneko S."/>
            <person name="Yaguchi T."/>
        </authorList>
    </citation>
    <scope>NUCLEOTIDE SEQUENCE [LARGE SCALE GENOMIC DNA]</scope>
    <source>
        <strain evidence="4 5">IFM 68171</strain>
    </source>
</reference>
<gene>
    <name evidence="4" type="ORF">MFIFM68171_00295</name>
</gene>
<accession>A0ABQ0FX50</accession>
<comment type="caution">
    <text evidence="4">The sequence shown here is derived from an EMBL/GenBank/DDBJ whole genome shotgun (WGS) entry which is preliminary data.</text>
</comment>
<dbReference type="InterPro" id="IPR029058">
    <property type="entry name" value="AB_hydrolase_fold"/>
</dbReference>
<protein>
    <submittedName>
        <fullName evidence="4">Alpha/Beta hydrolase protein</fullName>
    </submittedName>
</protein>
<keyword evidence="2" id="KW-0812">Transmembrane</keyword>